<keyword evidence="3" id="KW-1185">Reference proteome</keyword>
<evidence type="ECO:0000256" key="1">
    <source>
        <dbReference type="SAM" id="MobiDB-lite"/>
    </source>
</evidence>
<dbReference type="Proteomes" id="UP000002207">
    <property type="component" value="Chromosome"/>
</dbReference>
<dbReference type="HOGENOM" id="CLU_2115667_0_0_0"/>
<organism evidence="2 3">
    <name type="scientific">Acidobacterium capsulatum (strain ATCC 51196 / DSM 11244 / BCRC 80197 / JCM 7670 / NBRC 15755 / NCIMB 13165 / 161)</name>
    <dbReference type="NCBI Taxonomy" id="240015"/>
    <lineage>
        <taxon>Bacteria</taxon>
        <taxon>Pseudomonadati</taxon>
        <taxon>Acidobacteriota</taxon>
        <taxon>Terriglobia</taxon>
        <taxon>Terriglobales</taxon>
        <taxon>Acidobacteriaceae</taxon>
        <taxon>Acidobacterium</taxon>
    </lineage>
</organism>
<feature type="region of interest" description="Disordered" evidence="1">
    <location>
        <begin position="1"/>
        <end position="23"/>
    </location>
</feature>
<proteinExistence type="predicted"/>
<name>C1F809_ACIC5</name>
<evidence type="ECO:0000313" key="2">
    <source>
        <dbReference type="EMBL" id="ACO33813.1"/>
    </source>
</evidence>
<gene>
    <name evidence="2" type="ordered locus">ACP_0053</name>
</gene>
<sequence length="114" mass="12644">MTSPRQQFSVSEQSPRGSMQLNTHSPYELKDLYQNIDLIDRKIAHSQTWETFASQDALDAHVRKLTTKRANLIKSALVLTNLGVECDPQYVPRSLSQTARPVADTASGEDAAVS</sequence>
<protein>
    <submittedName>
        <fullName evidence="2">Uncharacterized protein</fullName>
    </submittedName>
</protein>
<feature type="region of interest" description="Disordered" evidence="1">
    <location>
        <begin position="91"/>
        <end position="114"/>
    </location>
</feature>
<reference evidence="2 3" key="1">
    <citation type="journal article" date="2009" name="Appl. Environ. Microbiol.">
        <title>Three genomes from the phylum Acidobacteria provide insight into the lifestyles of these microorganisms in soils.</title>
        <authorList>
            <person name="Ward N.L."/>
            <person name="Challacombe J.F."/>
            <person name="Janssen P.H."/>
            <person name="Henrissat B."/>
            <person name="Coutinho P.M."/>
            <person name="Wu M."/>
            <person name="Xie G."/>
            <person name="Haft D.H."/>
            <person name="Sait M."/>
            <person name="Badger J."/>
            <person name="Barabote R.D."/>
            <person name="Bradley B."/>
            <person name="Brettin T.S."/>
            <person name="Brinkac L.M."/>
            <person name="Bruce D."/>
            <person name="Creasy T."/>
            <person name="Daugherty S.C."/>
            <person name="Davidsen T.M."/>
            <person name="DeBoy R.T."/>
            <person name="Detter J.C."/>
            <person name="Dodson R.J."/>
            <person name="Durkin A.S."/>
            <person name="Ganapathy A."/>
            <person name="Gwinn-Giglio M."/>
            <person name="Han C.S."/>
            <person name="Khouri H."/>
            <person name="Kiss H."/>
            <person name="Kothari S.P."/>
            <person name="Madupu R."/>
            <person name="Nelson K.E."/>
            <person name="Nelson W.C."/>
            <person name="Paulsen I."/>
            <person name="Penn K."/>
            <person name="Ren Q."/>
            <person name="Rosovitz M.J."/>
            <person name="Selengut J.D."/>
            <person name="Shrivastava S."/>
            <person name="Sullivan S.A."/>
            <person name="Tapia R."/>
            <person name="Thompson L.S."/>
            <person name="Watkins K.L."/>
            <person name="Yang Q."/>
            <person name="Yu C."/>
            <person name="Zafar N."/>
            <person name="Zhou L."/>
            <person name="Kuske C.R."/>
        </authorList>
    </citation>
    <scope>NUCLEOTIDE SEQUENCE [LARGE SCALE GENOMIC DNA]</scope>
    <source>
        <strain evidence="3">ATCC 51196 / DSM 11244 / BCRC 80197 / JCM 7670 / NBRC 15755 / NCIMB 13165 / 161</strain>
    </source>
</reference>
<dbReference type="EMBL" id="CP001472">
    <property type="protein sequence ID" value="ACO33813.1"/>
    <property type="molecule type" value="Genomic_DNA"/>
</dbReference>
<evidence type="ECO:0000313" key="3">
    <source>
        <dbReference type="Proteomes" id="UP000002207"/>
    </source>
</evidence>
<dbReference type="InParanoid" id="C1F809"/>
<dbReference type="AlphaFoldDB" id="C1F809"/>
<dbReference type="KEGG" id="aca:ACP_0053"/>
<accession>C1F809</accession>
<dbReference type="eggNOG" id="ENOG50332NV">
    <property type="taxonomic scope" value="Bacteria"/>
</dbReference>